<dbReference type="GO" id="GO:0005634">
    <property type="term" value="C:nucleus"/>
    <property type="evidence" value="ECO:0007669"/>
    <property type="project" value="UniProtKB-SubCell"/>
</dbReference>
<evidence type="ECO:0000256" key="11">
    <source>
        <dbReference type="ARBA" id="ARBA00055351"/>
    </source>
</evidence>
<dbReference type="KEGG" id="pmrn:116947693"/>
<dbReference type="InterPro" id="IPR025800">
    <property type="entry name" value="CaM-Lys-N-MeTrfase"/>
</dbReference>
<dbReference type="CTD" id="79823"/>
<dbReference type="GO" id="GO:0032259">
    <property type="term" value="P:methylation"/>
    <property type="evidence" value="ECO:0007669"/>
    <property type="project" value="UniProtKB-KW"/>
</dbReference>
<dbReference type="PANTHER" id="PTHR13539">
    <property type="entry name" value="CALMODULIN-LYSINE N-METHYLTRANSFERASE"/>
    <property type="match status" value="1"/>
</dbReference>
<reference evidence="13" key="1">
    <citation type="submission" date="2025-08" db="UniProtKB">
        <authorList>
            <consortium name="RefSeq"/>
        </authorList>
    </citation>
    <scope>IDENTIFICATION</scope>
    <source>
        <tissue evidence="13">Sperm</tissue>
    </source>
</reference>
<evidence type="ECO:0000256" key="10">
    <source>
        <dbReference type="ARBA" id="ARBA00051756"/>
    </source>
</evidence>
<keyword evidence="5" id="KW-0963">Cytoplasm</keyword>
<evidence type="ECO:0000313" key="12">
    <source>
        <dbReference type="Proteomes" id="UP001318040"/>
    </source>
</evidence>
<evidence type="ECO:0000256" key="5">
    <source>
        <dbReference type="ARBA" id="ARBA00022490"/>
    </source>
</evidence>
<organism evidence="12 13">
    <name type="scientific">Petromyzon marinus</name>
    <name type="common">Sea lamprey</name>
    <dbReference type="NCBI Taxonomy" id="7757"/>
    <lineage>
        <taxon>Eukaryota</taxon>
        <taxon>Metazoa</taxon>
        <taxon>Chordata</taxon>
        <taxon>Craniata</taxon>
        <taxon>Vertebrata</taxon>
        <taxon>Cyclostomata</taxon>
        <taxon>Hyperoartia</taxon>
        <taxon>Petromyzontiformes</taxon>
        <taxon>Petromyzontidae</taxon>
        <taxon>Petromyzon</taxon>
    </lineage>
</organism>
<dbReference type="GO" id="GO:0018025">
    <property type="term" value="F:calmodulin-lysine N-methyltransferase activity"/>
    <property type="evidence" value="ECO:0007669"/>
    <property type="project" value="UniProtKB-EC"/>
</dbReference>
<dbReference type="RefSeq" id="XP_032819593.1">
    <property type="nucleotide sequence ID" value="XM_032963702.1"/>
</dbReference>
<evidence type="ECO:0000256" key="7">
    <source>
        <dbReference type="ARBA" id="ARBA00022679"/>
    </source>
</evidence>
<comment type="subcellular location">
    <subcellularLocation>
        <location evidence="2">Cytoplasm</location>
    </subcellularLocation>
    <subcellularLocation>
        <location evidence="1">Nucleus</location>
    </subcellularLocation>
</comment>
<dbReference type="InterPro" id="IPR029063">
    <property type="entry name" value="SAM-dependent_MTases_sf"/>
</dbReference>
<dbReference type="FunFam" id="3.40.50.150:FF:000140">
    <property type="entry name" value="Calmodulin-lysine N-methyltransferase"/>
    <property type="match status" value="1"/>
</dbReference>
<dbReference type="CDD" id="cd02440">
    <property type="entry name" value="AdoMet_MTases"/>
    <property type="match status" value="1"/>
</dbReference>
<evidence type="ECO:0000256" key="8">
    <source>
        <dbReference type="ARBA" id="ARBA00022691"/>
    </source>
</evidence>
<evidence type="ECO:0000256" key="9">
    <source>
        <dbReference type="ARBA" id="ARBA00023242"/>
    </source>
</evidence>
<dbReference type="SUPFAM" id="SSF53335">
    <property type="entry name" value="S-adenosyl-L-methionine-dependent methyltransferases"/>
    <property type="match status" value="1"/>
</dbReference>
<protein>
    <recommendedName>
        <fullName evidence="4">Calmodulin-lysine N-methyltransferase</fullName>
        <ecNumber evidence="3">2.1.1.60</ecNumber>
    </recommendedName>
</protein>
<dbReference type="PANTHER" id="PTHR13539:SF3">
    <property type="entry name" value="CALMODULIN-LYSINE N-METHYLTRANSFERASE"/>
    <property type="match status" value="1"/>
</dbReference>
<sequence length="298" mass="32893">MATEARGDAKAAQRWEILRQALRSGCVEPVAGSSASVRRFASFGLFTVERHGEDEEAPGGAEWLRFSCSQMLPRHALIRQSVGAVNLKDVLSSFDNTGNVCVWPAEEVMAFYCIKHRHTFRGLSVCELGGGMTCLAGLMVAITSEAKEVLLTDGNDKAVKNVSTILERNTSSGLITAADVTSRVLRWDNEEDIFPLEGKFDILLCADCLFVDEHRASLVDTLHRLLRPGGTVLVFAPQRGNTLDKFCVLAERSGFKIEKTEAYDQQVWAIHSAVKTEGKNAYDENLHYPILLTLTRCL</sequence>
<comment type="catalytic activity">
    <reaction evidence="10">
        <text>[calmodulin]-L-lysine + S-adenosyl-L-methionine = [calmodulin]-N(6)-methyl-L-lysine + S-adenosyl-L-homocysteine + H(+)</text>
        <dbReference type="Rhea" id="RHEA:21556"/>
        <dbReference type="Rhea" id="RHEA-COMP:11360"/>
        <dbReference type="Rhea" id="RHEA-COMP:11361"/>
        <dbReference type="ChEBI" id="CHEBI:15378"/>
        <dbReference type="ChEBI" id="CHEBI:29969"/>
        <dbReference type="ChEBI" id="CHEBI:57856"/>
        <dbReference type="ChEBI" id="CHEBI:59789"/>
        <dbReference type="ChEBI" id="CHEBI:61929"/>
        <dbReference type="EC" id="2.1.1.60"/>
    </reaction>
</comment>
<evidence type="ECO:0000313" key="13">
    <source>
        <dbReference type="RefSeq" id="XP_032819593.1"/>
    </source>
</evidence>
<accession>A0AAJ7X4C8</accession>
<proteinExistence type="predicted"/>
<dbReference type="Gene3D" id="3.40.50.150">
    <property type="entry name" value="Vaccinia Virus protein VP39"/>
    <property type="match status" value="1"/>
</dbReference>
<evidence type="ECO:0000256" key="6">
    <source>
        <dbReference type="ARBA" id="ARBA00022603"/>
    </source>
</evidence>
<keyword evidence="7" id="KW-0808">Transferase</keyword>
<keyword evidence="9" id="KW-0539">Nucleus</keyword>
<comment type="function">
    <text evidence="11">Catalyzes the trimethylation of 'Lys-116' in calmodulin.</text>
</comment>
<evidence type="ECO:0000256" key="4">
    <source>
        <dbReference type="ARBA" id="ARBA00020594"/>
    </source>
</evidence>
<evidence type="ECO:0000256" key="1">
    <source>
        <dbReference type="ARBA" id="ARBA00004123"/>
    </source>
</evidence>
<evidence type="ECO:0000256" key="3">
    <source>
        <dbReference type="ARBA" id="ARBA00011914"/>
    </source>
</evidence>
<dbReference type="AlphaFoldDB" id="A0AAJ7X4C8"/>
<keyword evidence="6" id="KW-0489">Methyltransferase</keyword>
<dbReference type="InterPro" id="IPR019410">
    <property type="entry name" value="Methyltransf_16"/>
</dbReference>
<keyword evidence="8" id="KW-0949">S-adenosyl-L-methionine</keyword>
<gene>
    <name evidence="13" type="primary">CAMKMT</name>
</gene>
<name>A0AAJ7X4C8_PETMA</name>
<dbReference type="GO" id="GO:0005737">
    <property type="term" value="C:cytoplasm"/>
    <property type="evidence" value="ECO:0007669"/>
    <property type="project" value="UniProtKB-SubCell"/>
</dbReference>
<dbReference type="Pfam" id="PF10294">
    <property type="entry name" value="Methyltransf_16"/>
    <property type="match status" value="1"/>
</dbReference>
<evidence type="ECO:0000256" key="2">
    <source>
        <dbReference type="ARBA" id="ARBA00004496"/>
    </source>
</evidence>
<dbReference type="Proteomes" id="UP001318040">
    <property type="component" value="Chromosome 31"/>
</dbReference>
<dbReference type="EC" id="2.1.1.60" evidence="3"/>
<keyword evidence="12" id="KW-1185">Reference proteome</keyword>